<dbReference type="GO" id="GO:0030288">
    <property type="term" value="C:outer membrane-bounded periplasmic space"/>
    <property type="evidence" value="ECO:0007669"/>
    <property type="project" value="InterPro"/>
</dbReference>
<keyword evidence="4 7" id="KW-0732">Signal</keyword>
<dbReference type="RefSeq" id="WP_125294197.1">
    <property type="nucleotide sequence ID" value="NZ_JAPTZM010000002.1"/>
</dbReference>
<sequence>MKSVFHLAVFISTLTLCSSALAGVQIGATRIIYPEKNDEAQLSVKSQNTTISHLVQAWVSNIDDQGEPPFIATPPIIKLGANQETIFHFIYAKKGAELPKDRESVFWANIKFIASTPEELQNKSKLQLASRTRIKLIYRPSTLTEDGASSAYKKITFARKGAGLNISNPTPYYVTLSTVSVNNVKLAAPRNTLAALSMMVAPFGVITLPANLTVNSSIKWNAINDYGSVTESQQTLLP</sequence>
<dbReference type="Pfam" id="PF00345">
    <property type="entry name" value="PapD_N"/>
    <property type="match status" value="1"/>
</dbReference>
<accession>A0A3R9FQ04</accession>
<keyword evidence="5" id="KW-0574">Periplasm</keyword>
<dbReference type="InterPro" id="IPR008962">
    <property type="entry name" value="PapD-like_sf"/>
</dbReference>
<evidence type="ECO:0000256" key="3">
    <source>
        <dbReference type="ARBA" id="ARBA00022558"/>
    </source>
</evidence>
<feature type="domain" description="Pili assembly chaperone N-terminal" evidence="8">
    <location>
        <begin position="23"/>
        <end position="143"/>
    </location>
</feature>
<organism evidence="10 11">
    <name type="scientific">Atlantibacter subterraneus</name>
    <dbReference type="NCBI Taxonomy" id="255519"/>
    <lineage>
        <taxon>Bacteria</taxon>
        <taxon>Pseudomonadati</taxon>
        <taxon>Pseudomonadota</taxon>
        <taxon>Gammaproteobacteria</taxon>
        <taxon>Enterobacterales</taxon>
        <taxon>Enterobacteriaceae</taxon>
        <taxon>Atlantibacter</taxon>
    </lineage>
</organism>
<dbReference type="EMBL" id="RHXB01000011">
    <property type="protein sequence ID" value="RSE24078.1"/>
    <property type="molecule type" value="Genomic_DNA"/>
</dbReference>
<name>A0A3R9FQ04_9ENTR</name>
<comment type="similarity">
    <text evidence="2">Belongs to the periplasmic pilus chaperone family.</text>
</comment>
<dbReference type="Pfam" id="PF02753">
    <property type="entry name" value="PapD_C"/>
    <property type="match status" value="1"/>
</dbReference>
<dbReference type="InterPro" id="IPR001829">
    <property type="entry name" value="Pili_assmbl_chaperone_bac"/>
</dbReference>
<dbReference type="InterPro" id="IPR016148">
    <property type="entry name" value="Pili_assmbl_chaperone_C"/>
</dbReference>
<evidence type="ECO:0000256" key="7">
    <source>
        <dbReference type="SAM" id="SignalP"/>
    </source>
</evidence>
<dbReference type="InterPro" id="IPR036316">
    <property type="entry name" value="Pili_assmbl_chap_C_dom_sf"/>
</dbReference>
<reference evidence="10 11" key="1">
    <citation type="submission" date="2018-10" db="EMBL/GenBank/DDBJ databases">
        <title>Transmission dynamics of multidrug resistant bacteria on intensive care unit surfaces.</title>
        <authorList>
            <person name="D'Souza A.W."/>
            <person name="Potter R.F."/>
            <person name="Wallace M."/>
            <person name="Shupe A."/>
            <person name="Patel S."/>
            <person name="Sun S."/>
            <person name="Gul D."/>
            <person name="Kwon J.H."/>
            <person name="Andleeb S."/>
            <person name="Burnham C.-A.D."/>
            <person name="Dantas G."/>
        </authorList>
    </citation>
    <scope>NUCLEOTIDE SEQUENCE [LARGE SCALE GENOMIC DNA]</scope>
    <source>
        <strain evidence="10 11">AS_373</strain>
    </source>
</reference>
<evidence type="ECO:0000256" key="2">
    <source>
        <dbReference type="ARBA" id="ARBA00007399"/>
    </source>
</evidence>
<comment type="caution">
    <text evidence="10">The sequence shown here is derived from an EMBL/GenBank/DDBJ whole genome shotgun (WGS) entry which is preliminary data.</text>
</comment>
<dbReference type="SUPFAM" id="SSF49354">
    <property type="entry name" value="PapD-like"/>
    <property type="match status" value="1"/>
</dbReference>
<feature type="signal peptide" evidence="7">
    <location>
        <begin position="1"/>
        <end position="22"/>
    </location>
</feature>
<dbReference type="SUPFAM" id="SSF49584">
    <property type="entry name" value="Periplasmic chaperone C-domain"/>
    <property type="match status" value="1"/>
</dbReference>
<feature type="domain" description="Pili assembly chaperone C-terminal" evidence="9">
    <location>
        <begin position="166"/>
        <end position="230"/>
    </location>
</feature>
<evidence type="ECO:0000256" key="4">
    <source>
        <dbReference type="ARBA" id="ARBA00022729"/>
    </source>
</evidence>
<dbReference type="GO" id="GO:0071555">
    <property type="term" value="P:cell wall organization"/>
    <property type="evidence" value="ECO:0007669"/>
    <property type="project" value="InterPro"/>
</dbReference>
<evidence type="ECO:0000259" key="8">
    <source>
        <dbReference type="Pfam" id="PF00345"/>
    </source>
</evidence>
<proteinExistence type="inferred from homology"/>
<keyword evidence="6" id="KW-0143">Chaperone</keyword>
<dbReference type="Gene3D" id="2.60.40.10">
    <property type="entry name" value="Immunoglobulins"/>
    <property type="match status" value="2"/>
</dbReference>
<keyword evidence="3" id="KW-1029">Fimbrium biogenesis</keyword>
<dbReference type="Proteomes" id="UP000275331">
    <property type="component" value="Unassembled WGS sequence"/>
</dbReference>
<evidence type="ECO:0000256" key="5">
    <source>
        <dbReference type="ARBA" id="ARBA00022764"/>
    </source>
</evidence>
<dbReference type="InterPro" id="IPR013783">
    <property type="entry name" value="Ig-like_fold"/>
</dbReference>
<evidence type="ECO:0000256" key="1">
    <source>
        <dbReference type="ARBA" id="ARBA00004418"/>
    </source>
</evidence>
<dbReference type="PANTHER" id="PTHR30251">
    <property type="entry name" value="PILUS ASSEMBLY CHAPERONE"/>
    <property type="match status" value="1"/>
</dbReference>
<dbReference type="InterPro" id="IPR016147">
    <property type="entry name" value="Pili_assmbl_chaperone_N"/>
</dbReference>
<protein>
    <submittedName>
        <fullName evidence="10">Molecular chaperone</fullName>
    </submittedName>
</protein>
<evidence type="ECO:0000313" key="11">
    <source>
        <dbReference type="Proteomes" id="UP000275331"/>
    </source>
</evidence>
<evidence type="ECO:0000259" key="9">
    <source>
        <dbReference type="Pfam" id="PF02753"/>
    </source>
</evidence>
<gene>
    <name evidence="10" type="ORF">EGT71_15910</name>
</gene>
<comment type="subcellular location">
    <subcellularLocation>
        <location evidence="1">Periplasm</location>
    </subcellularLocation>
</comment>
<feature type="chain" id="PRO_5018724667" evidence="7">
    <location>
        <begin position="23"/>
        <end position="238"/>
    </location>
</feature>
<dbReference type="PRINTS" id="PR00969">
    <property type="entry name" value="CHAPERONPILI"/>
</dbReference>
<dbReference type="PANTHER" id="PTHR30251:SF11">
    <property type="entry name" value="CHAPERONE PROTEIN FIMC-RELATED"/>
    <property type="match status" value="1"/>
</dbReference>
<dbReference type="OrthoDB" id="9131059at2"/>
<dbReference type="AlphaFoldDB" id="A0A3R9FQ04"/>
<evidence type="ECO:0000256" key="6">
    <source>
        <dbReference type="ARBA" id="ARBA00023186"/>
    </source>
</evidence>
<dbReference type="InterPro" id="IPR050643">
    <property type="entry name" value="Periplasmic_pilus_chap"/>
</dbReference>
<evidence type="ECO:0000313" key="10">
    <source>
        <dbReference type="EMBL" id="RSE24078.1"/>
    </source>
</evidence>